<dbReference type="Proteomes" id="UP000593573">
    <property type="component" value="Unassembled WGS sequence"/>
</dbReference>
<evidence type="ECO:0000313" key="2">
    <source>
        <dbReference type="Proteomes" id="UP000593573"/>
    </source>
</evidence>
<gene>
    <name evidence="1" type="ORF">Goklo_000863</name>
</gene>
<dbReference type="AlphaFoldDB" id="A0A7J8VYF8"/>
<reference evidence="1 2" key="1">
    <citation type="journal article" date="2019" name="Genome Biol. Evol.">
        <title>Insights into the evolution of the New World diploid cottons (Gossypium, subgenus Houzingenia) based on genome sequencing.</title>
        <authorList>
            <person name="Grover C.E."/>
            <person name="Arick M.A. 2nd"/>
            <person name="Thrash A."/>
            <person name="Conover J.L."/>
            <person name="Sanders W.S."/>
            <person name="Peterson D.G."/>
            <person name="Frelichowski J.E."/>
            <person name="Scheffler J.A."/>
            <person name="Scheffler B.E."/>
            <person name="Wendel J.F."/>
        </authorList>
    </citation>
    <scope>NUCLEOTIDE SEQUENCE [LARGE SCALE GENOMIC DNA]</scope>
    <source>
        <strain evidence="1">57</strain>
        <tissue evidence="1">Leaf</tissue>
    </source>
</reference>
<proteinExistence type="predicted"/>
<dbReference type="OrthoDB" id="1000832at2759"/>
<organism evidence="1 2">
    <name type="scientific">Gossypium klotzschianum</name>
    <dbReference type="NCBI Taxonomy" id="34286"/>
    <lineage>
        <taxon>Eukaryota</taxon>
        <taxon>Viridiplantae</taxon>
        <taxon>Streptophyta</taxon>
        <taxon>Embryophyta</taxon>
        <taxon>Tracheophyta</taxon>
        <taxon>Spermatophyta</taxon>
        <taxon>Magnoliopsida</taxon>
        <taxon>eudicotyledons</taxon>
        <taxon>Gunneridae</taxon>
        <taxon>Pentapetalae</taxon>
        <taxon>rosids</taxon>
        <taxon>malvids</taxon>
        <taxon>Malvales</taxon>
        <taxon>Malvaceae</taxon>
        <taxon>Malvoideae</taxon>
        <taxon>Gossypium</taxon>
    </lineage>
</organism>
<evidence type="ECO:0000313" key="1">
    <source>
        <dbReference type="EMBL" id="MBA0667846.1"/>
    </source>
</evidence>
<feature type="non-terminal residue" evidence="1">
    <location>
        <position position="1"/>
    </location>
</feature>
<protein>
    <submittedName>
        <fullName evidence="1">Uncharacterized protein</fullName>
    </submittedName>
</protein>
<keyword evidence="2" id="KW-1185">Reference proteome</keyword>
<sequence>MVVVDGGVLARENGFPGLRSVGGHVTKKVRLQEDESPNKGEADVLKETVRGLPTVKFSKRVYELVHQSMMRTVVLKLLGRSIGFNTLSNKLYLIGKPKDDVEEVAKVPIKEPSMEYKVAMKDYGSWMELKALGFNMLMGDNEVGFSLSFNVGLVKGLNEVPSGKFKNKGKRMENLAGSVAKVEAKGLELLQ</sequence>
<accession>A0A7J8VYF8</accession>
<comment type="caution">
    <text evidence="1">The sequence shown here is derived from an EMBL/GenBank/DDBJ whole genome shotgun (WGS) entry which is preliminary data.</text>
</comment>
<dbReference type="EMBL" id="JABFAB010000013">
    <property type="protein sequence ID" value="MBA0667846.1"/>
    <property type="molecule type" value="Genomic_DNA"/>
</dbReference>
<name>A0A7J8VYF8_9ROSI</name>